<dbReference type="GO" id="GO:0031177">
    <property type="term" value="F:phosphopantetheine binding"/>
    <property type="evidence" value="ECO:0007669"/>
    <property type="project" value="InterPro"/>
</dbReference>
<dbReference type="SUPFAM" id="SSF53474">
    <property type="entry name" value="alpha/beta-Hydrolases"/>
    <property type="match status" value="1"/>
</dbReference>
<name>A0AB39LYC5_9ACTN</name>
<dbReference type="NCBIfam" id="TIGR01733">
    <property type="entry name" value="AA-adenyl-dom"/>
    <property type="match status" value="1"/>
</dbReference>
<dbReference type="Pfam" id="PF00550">
    <property type="entry name" value="PP-binding"/>
    <property type="match status" value="1"/>
</dbReference>
<evidence type="ECO:0000256" key="2">
    <source>
        <dbReference type="ARBA" id="ARBA00006432"/>
    </source>
</evidence>
<dbReference type="SUPFAM" id="SSF52777">
    <property type="entry name" value="CoA-dependent acyltransferases"/>
    <property type="match status" value="2"/>
</dbReference>
<sequence>MIPLSFAQRRMWLLHQLEQGAETYNISAAFRLTGPLDRAALVAAIGDVVGRHEILRTTYVTDDEGEPSSRILPLEEASPRLPVVEVTPGNVAGAIDEAVSHRFDLTAELPFRASLLRCSPEEHVLVLVIHHIASDGSSGAPLARDLAEAYTARLQGREPSWEPLPVQYKEYALWQREVLGDAADPDSAAAAQIEYWRGELAGVPQPLNLPLDRPRSAEAGSRGDTVPLTVDPKVAAGLQKLAQERGTTMSMLLQAALGVLLQKLGGGNDVTIGSPIAGRTDEALADLVGCFVNTQVLRVDLSGDPTFADLLTQVRNKALTAYEHQDVPFDLVVEAINPDRSAAYQPLFQVMFAWQNFASRDLELPGLKVEFEQAITSTAMSDLFFFLAEDAAGSLRGDLQYATHLFDRGTAEVIAARLVRVLEQVLADPNVPVGAVEVLSAEERDRLVRGVNDTAREVVAGTLPGAFEAQVARDPERVALVGEGESLTYGEFNRRANRLAHWLVEQGAGPERLVAVKIPRSVDLLVAIYAVVKSGAAYVPIDPELPEDRVRHVLDSARPLLVLDDELPEVSGYPESDPERVLSPDHAAYVIFTSGSTGGPKGVQVAHRSIMNRLAWGLSHFDVGPEDRVLLSTTASFDVSVPELFAPLQVGAAIVIARPDGRRDPSYLAELIRREGVTGADFVPSLLEAFVAEPGAKECESLRWIEVAGEAFPAELANKAVEVLPDCGVHNLYGPTEASVEVTAWQHVPGADRVPIGAPIWNTQVYVLDAALRPVAPGVAGELYLAGAGLARGYLGQTGLTANRFVACPFGEPGARMYRTGDLVRWTGDGQVEYLGRTDFQVKVRGFRIELGEIEQALTAHPDVDNAVVVVRENQQGDKRLVGYVVPRPGAVPGDGGVHAGQECQVHDAEAAGPLIARVTEHLRAGLPEYMVPGTLVPLSRIPLTPSGKLDRRALPAEHATTAAGRGPRNAHEEKLCSLFAELLGVEKIGIDDDFFALGGHSLMATRLSSRIRKQFDVSLPLSTIIKYPTVAELAVVLLTGGAHDEHTDPFAVVMALNSVPETDKPPVWFFHGGGGVGWGYFSFVLHLPDRQAYALQSRGFDGTDVLPGSVEEMIDDYVTQMLRVQPEGPFDLIGWSYGGTVAHAIAAELERRGHEVAFLAILDSLPAQEGFAQLAGRAVAEYRADLEEYFGQFVKTDNKEQFLDTMSKVLANNQAVMAKYHSPVYGGDVLFFNAALKDEGSWAPLWRPYVQGSIEEHDVQATHGDLHMPGPVSEIFAVINRKLAD</sequence>
<dbReference type="Gene3D" id="3.30.559.30">
    <property type="entry name" value="Nonribosomal peptide synthetase, condensation domain"/>
    <property type="match status" value="1"/>
</dbReference>
<dbReference type="GO" id="GO:0005829">
    <property type="term" value="C:cytosol"/>
    <property type="evidence" value="ECO:0007669"/>
    <property type="project" value="TreeGrafter"/>
</dbReference>
<organism evidence="6">
    <name type="scientific">Streptomyces sp. R02</name>
    <dbReference type="NCBI Taxonomy" id="3238623"/>
    <lineage>
        <taxon>Bacteria</taxon>
        <taxon>Bacillati</taxon>
        <taxon>Actinomycetota</taxon>
        <taxon>Actinomycetes</taxon>
        <taxon>Kitasatosporales</taxon>
        <taxon>Streptomycetaceae</taxon>
        <taxon>Streptomyces</taxon>
    </lineage>
</organism>
<dbReference type="InterPro" id="IPR020845">
    <property type="entry name" value="AMP-binding_CS"/>
</dbReference>
<dbReference type="Gene3D" id="3.30.559.10">
    <property type="entry name" value="Chloramphenicol acetyltransferase-like domain"/>
    <property type="match status" value="1"/>
</dbReference>
<dbReference type="InterPro" id="IPR010071">
    <property type="entry name" value="AA_adenyl_dom"/>
</dbReference>
<dbReference type="Gene3D" id="3.30.300.30">
    <property type="match status" value="1"/>
</dbReference>
<dbReference type="PANTHER" id="PTHR45527">
    <property type="entry name" value="NONRIBOSOMAL PEPTIDE SYNTHETASE"/>
    <property type="match status" value="1"/>
</dbReference>
<dbReference type="InterPro" id="IPR025110">
    <property type="entry name" value="AMP-bd_C"/>
</dbReference>
<reference evidence="6" key="1">
    <citation type="submission" date="2024-07" db="EMBL/GenBank/DDBJ databases">
        <authorList>
            <person name="Yu S.T."/>
        </authorList>
    </citation>
    <scope>NUCLEOTIDE SEQUENCE</scope>
    <source>
        <strain evidence="6">R02</strain>
        <plasmid evidence="6">unnamed1</plasmid>
    </source>
</reference>
<dbReference type="PROSITE" id="PS50075">
    <property type="entry name" value="CARRIER"/>
    <property type="match status" value="1"/>
</dbReference>
<dbReference type="Pfam" id="PF00975">
    <property type="entry name" value="Thioesterase"/>
    <property type="match status" value="1"/>
</dbReference>
<comment type="similarity">
    <text evidence="2">Belongs to the ATP-dependent AMP-binding enzyme family.</text>
</comment>
<geneLocation type="plasmid" evidence="6">
    <name>unnamed1</name>
</geneLocation>
<dbReference type="Gene3D" id="2.30.38.10">
    <property type="entry name" value="Luciferase, Domain 3"/>
    <property type="match status" value="1"/>
</dbReference>
<proteinExistence type="inferred from homology"/>
<accession>A0AB39LYC5</accession>
<evidence type="ECO:0000256" key="4">
    <source>
        <dbReference type="ARBA" id="ARBA00022553"/>
    </source>
</evidence>
<dbReference type="InterPro" id="IPR023213">
    <property type="entry name" value="CAT-like_dom_sf"/>
</dbReference>
<dbReference type="SUPFAM" id="SSF47336">
    <property type="entry name" value="ACP-like"/>
    <property type="match status" value="1"/>
</dbReference>
<dbReference type="PROSITE" id="PS00012">
    <property type="entry name" value="PHOSPHOPANTETHEINE"/>
    <property type="match status" value="1"/>
</dbReference>
<dbReference type="GO" id="GO:0008610">
    <property type="term" value="P:lipid biosynthetic process"/>
    <property type="evidence" value="ECO:0007669"/>
    <property type="project" value="UniProtKB-ARBA"/>
</dbReference>
<evidence type="ECO:0000313" key="6">
    <source>
        <dbReference type="EMBL" id="XDP98624.1"/>
    </source>
</evidence>
<dbReference type="InterPro" id="IPR001242">
    <property type="entry name" value="Condensation_dom"/>
</dbReference>
<dbReference type="CDD" id="cd17646">
    <property type="entry name" value="A_NRPS_AB3403-like"/>
    <property type="match status" value="1"/>
</dbReference>
<dbReference type="FunFam" id="3.30.300.30:FF:000010">
    <property type="entry name" value="Enterobactin synthetase component F"/>
    <property type="match status" value="1"/>
</dbReference>
<dbReference type="GO" id="GO:0043041">
    <property type="term" value="P:amino acid activation for nonribosomal peptide biosynthetic process"/>
    <property type="evidence" value="ECO:0007669"/>
    <property type="project" value="TreeGrafter"/>
</dbReference>
<dbReference type="InterPro" id="IPR020806">
    <property type="entry name" value="PKS_PP-bd"/>
</dbReference>
<keyword evidence="4" id="KW-0597">Phosphoprotein</keyword>
<protein>
    <submittedName>
        <fullName evidence="6">Amino acid adenylation domain-containing protein</fullName>
    </submittedName>
</protein>
<evidence type="ECO:0000256" key="1">
    <source>
        <dbReference type="ARBA" id="ARBA00001957"/>
    </source>
</evidence>
<dbReference type="FunFam" id="3.40.50.12780:FF:000012">
    <property type="entry name" value="Non-ribosomal peptide synthetase"/>
    <property type="match status" value="1"/>
</dbReference>
<dbReference type="SMART" id="SM00824">
    <property type="entry name" value="PKS_TE"/>
    <property type="match status" value="1"/>
</dbReference>
<dbReference type="InterPro" id="IPR020802">
    <property type="entry name" value="TesA-like"/>
</dbReference>
<keyword evidence="3" id="KW-0596">Phosphopantetheine</keyword>
<dbReference type="SUPFAM" id="SSF56801">
    <property type="entry name" value="Acetyl-CoA synthetase-like"/>
    <property type="match status" value="1"/>
</dbReference>
<dbReference type="Gene3D" id="3.40.50.980">
    <property type="match status" value="2"/>
</dbReference>
<dbReference type="InterPro" id="IPR029058">
    <property type="entry name" value="AB_hydrolase_fold"/>
</dbReference>
<dbReference type="EMBL" id="CP163430">
    <property type="protein sequence ID" value="XDP98624.1"/>
    <property type="molecule type" value="Genomic_DNA"/>
</dbReference>
<dbReference type="Pfam" id="PF00668">
    <property type="entry name" value="Condensation"/>
    <property type="match status" value="1"/>
</dbReference>
<feature type="domain" description="Carrier" evidence="5">
    <location>
        <begin position="967"/>
        <end position="1042"/>
    </location>
</feature>
<dbReference type="InterPro" id="IPR045851">
    <property type="entry name" value="AMP-bd_C_sf"/>
</dbReference>
<dbReference type="Pfam" id="PF13193">
    <property type="entry name" value="AMP-binding_C"/>
    <property type="match status" value="1"/>
</dbReference>
<evidence type="ECO:0000259" key="5">
    <source>
        <dbReference type="PROSITE" id="PS50075"/>
    </source>
</evidence>
<dbReference type="FunFam" id="2.30.38.10:FF:000001">
    <property type="entry name" value="Non-ribosomal peptide synthetase PvdI"/>
    <property type="match status" value="1"/>
</dbReference>
<gene>
    <name evidence="6" type="ORF">AB5J57_34580</name>
</gene>
<dbReference type="SMART" id="SM00823">
    <property type="entry name" value="PKS_PP"/>
    <property type="match status" value="1"/>
</dbReference>
<dbReference type="InterPro" id="IPR001031">
    <property type="entry name" value="Thioesterase"/>
</dbReference>
<dbReference type="InterPro" id="IPR009081">
    <property type="entry name" value="PP-bd_ACP"/>
</dbReference>
<dbReference type="InterPro" id="IPR000873">
    <property type="entry name" value="AMP-dep_synth/lig_dom"/>
</dbReference>
<dbReference type="InterPro" id="IPR036736">
    <property type="entry name" value="ACP-like_sf"/>
</dbReference>
<dbReference type="RefSeq" id="WP_369162288.1">
    <property type="nucleotide sequence ID" value="NZ_CP163430.1"/>
</dbReference>
<dbReference type="GO" id="GO:0003824">
    <property type="term" value="F:catalytic activity"/>
    <property type="evidence" value="ECO:0007669"/>
    <property type="project" value="InterPro"/>
</dbReference>
<dbReference type="FunFam" id="1.10.1200.10:FF:000005">
    <property type="entry name" value="Nonribosomal peptide synthetase 1"/>
    <property type="match status" value="1"/>
</dbReference>
<dbReference type="Pfam" id="PF00501">
    <property type="entry name" value="AMP-binding"/>
    <property type="match status" value="1"/>
</dbReference>
<dbReference type="Gene3D" id="3.40.50.1820">
    <property type="entry name" value="alpha/beta hydrolase"/>
    <property type="match status" value="1"/>
</dbReference>
<dbReference type="CDD" id="cd19540">
    <property type="entry name" value="LCL_NRPS-like"/>
    <property type="match status" value="1"/>
</dbReference>
<dbReference type="PANTHER" id="PTHR45527:SF1">
    <property type="entry name" value="FATTY ACID SYNTHASE"/>
    <property type="match status" value="1"/>
</dbReference>
<keyword evidence="6" id="KW-0614">Plasmid</keyword>
<dbReference type="InterPro" id="IPR006162">
    <property type="entry name" value="Ppantetheine_attach_site"/>
</dbReference>
<comment type="cofactor">
    <cofactor evidence="1">
        <name>pantetheine 4'-phosphate</name>
        <dbReference type="ChEBI" id="CHEBI:47942"/>
    </cofactor>
</comment>
<dbReference type="GO" id="GO:0044550">
    <property type="term" value="P:secondary metabolite biosynthetic process"/>
    <property type="evidence" value="ECO:0007669"/>
    <property type="project" value="UniProtKB-ARBA"/>
</dbReference>
<evidence type="ECO:0000256" key="3">
    <source>
        <dbReference type="ARBA" id="ARBA00022450"/>
    </source>
</evidence>
<dbReference type="PROSITE" id="PS00455">
    <property type="entry name" value="AMP_BINDING"/>
    <property type="match status" value="1"/>
</dbReference>
<dbReference type="GO" id="GO:0017000">
    <property type="term" value="P:antibiotic biosynthetic process"/>
    <property type="evidence" value="ECO:0007669"/>
    <property type="project" value="UniProtKB-ARBA"/>
</dbReference>